<evidence type="ECO:0000256" key="1">
    <source>
        <dbReference type="SAM" id="MobiDB-lite"/>
    </source>
</evidence>
<accession>A0A1R0GTP4</accession>
<reference evidence="2 3" key="1">
    <citation type="journal article" date="2016" name="Mol. Biol. Evol.">
        <title>Genome-Wide Survey of Gut Fungi (Harpellales) Reveals the First Horizontally Transferred Ubiquitin Gene from a Mosquito Host.</title>
        <authorList>
            <person name="Wang Y."/>
            <person name="White M.M."/>
            <person name="Kvist S."/>
            <person name="Moncalvo J.M."/>
        </authorList>
    </citation>
    <scope>NUCLEOTIDE SEQUENCE [LARGE SCALE GENOMIC DNA]</scope>
    <source>
        <strain evidence="2 3">ALG-7-W6</strain>
    </source>
</reference>
<protein>
    <submittedName>
        <fullName evidence="2">Uncharacterized protein</fullName>
    </submittedName>
</protein>
<comment type="caution">
    <text evidence="2">The sequence shown here is derived from an EMBL/GenBank/DDBJ whole genome shotgun (WGS) entry which is preliminary data.</text>
</comment>
<feature type="region of interest" description="Disordered" evidence="1">
    <location>
        <begin position="60"/>
        <end position="80"/>
    </location>
</feature>
<dbReference type="OrthoDB" id="5628028at2759"/>
<dbReference type="AlphaFoldDB" id="A0A1R0GTP4"/>
<sequence length="236" mass="27691">MKPQKIRINKRKLAIALASTNPNEKKDKCIEVIKPKRIRILTKISTQIVEEDSDMVEETRESGLSVEVQNKNEEKNLEKSNLEEELAQKISISSRKEEISVPARKTSDILAQFNQLKEKEKMLFNRQRETEYLPHQKLTADDQRRLEGVDKEQEKLNIDIINKINQEYERATPVNLSGQAVEMCNLEVFLKAQLGDKIHWLEPEKQKLIGNYFRPILEPLLRKNHILQQQCTHKNW</sequence>
<gene>
    <name evidence="2" type="ORF">AYI68_g5644</name>
</gene>
<proteinExistence type="predicted"/>
<dbReference type="EMBL" id="LSSL01003620">
    <property type="protein sequence ID" value="OLY80263.1"/>
    <property type="molecule type" value="Genomic_DNA"/>
</dbReference>
<evidence type="ECO:0000313" key="2">
    <source>
        <dbReference type="EMBL" id="OLY80263.1"/>
    </source>
</evidence>
<dbReference type="Proteomes" id="UP000187455">
    <property type="component" value="Unassembled WGS sequence"/>
</dbReference>
<keyword evidence="3" id="KW-1185">Reference proteome</keyword>
<organism evidence="2 3">
    <name type="scientific">Smittium mucronatum</name>
    <dbReference type="NCBI Taxonomy" id="133383"/>
    <lineage>
        <taxon>Eukaryota</taxon>
        <taxon>Fungi</taxon>
        <taxon>Fungi incertae sedis</taxon>
        <taxon>Zoopagomycota</taxon>
        <taxon>Kickxellomycotina</taxon>
        <taxon>Harpellomycetes</taxon>
        <taxon>Harpellales</taxon>
        <taxon>Legeriomycetaceae</taxon>
        <taxon>Smittium</taxon>
    </lineage>
</organism>
<name>A0A1R0GTP4_9FUNG</name>
<feature type="compositionally biased region" description="Basic and acidic residues" evidence="1">
    <location>
        <begin position="70"/>
        <end position="80"/>
    </location>
</feature>
<evidence type="ECO:0000313" key="3">
    <source>
        <dbReference type="Proteomes" id="UP000187455"/>
    </source>
</evidence>